<evidence type="ECO:0000256" key="1">
    <source>
        <dbReference type="SAM" id="Phobius"/>
    </source>
</evidence>
<keyword evidence="1" id="KW-1133">Transmembrane helix</keyword>
<proteinExistence type="predicted"/>
<dbReference type="AlphaFoldDB" id="A0A2A2JME4"/>
<feature type="transmembrane region" description="Helical" evidence="1">
    <location>
        <begin position="37"/>
        <end position="57"/>
    </location>
</feature>
<sequence>MINFVDGRPLNEAFMLSLKYSMGLGTNVIRDPFRETLFLAISLVSTTLFIMCLLSAIKMVMDPFVPPELHVCDINQTEIGVE</sequence>
<comment type="caution">
    <text evidence="2">The sequence shown here is derived from an EMBL/GenBank/DDBJ whole genome shotgun (WGS) entry which is preliminary data.</text>
</comment>
<keyword evidence="3" id="KW-1185">Reference proteome</keyword>
<accession>A0A2A2JME4</accession>
<gene>
    <name evidence="2" type="ORF">WR25_17848</name>
</gene>
<dbReference type="Proteomes" id="UP000218231">
    <property type="component" value="Unassembled WGS sequence"/>
</dbReference>
<reference evidence="2 3" key="1">
    <citation type="journal article" date="2017" name="Curr. Biol.">
        <title>Genome architecture and evolution of a unichromosomal asexual nematode.</title>
        <authorList>
            <person name="Fradin H."/>
            <person name="Zegar C."/>
            <person name="Gutwein M."/>
            <person name="Lucas J."/>
            <person name="Kovtun M."/>
            <person name="Corcoran D."/>
            <person name="Baugh L.R."/>
            <person name="Kiontke K."/>
            <person name="Gunsalus K."/>
            <person name="Fitch D.H."/>
            <person name="Piano F."/>
        </authorList>
    </citation>
    <scope>NUCLEOTIDE SEQUENCE [LARGE SCALE GENOMIC DNA]</scope>
    <source>
        <strain evidence="2">PF1309</strain>
    </source>
</reference>
<protein>
    <submittedName>
        <fullName evidence="2">Uncharacterized protein</fullName>
    </submittedName>
</protein>
<dbReference type="EMBL" id="LIAE01010344">
    <property type="protein sequence ID" value="PAV62827.1"/>
    <property type="molecule type" value="Genomic_DNA"/>
</dbReference>
<keyword evidence="1" id="KW-0472">Membrane</keyword>
<evidence type="ECO:0000313" key="3">
    <source>
        <dbReference type="Proteomes" id="UP000218231"/>
    </source>
</evidence>
<keyword evidence="1" id="KW-0812">Transmembrane</keyword>
<evidence type="ECO:0000313" key="2">
    <source>
        <dbReference type="EMBL" id="PAV62827.1"/>
    </source>
</evidence>
<name>A0A2A2JME4_9BILA</name>
<organism evidence="2 3">
    <name type="scientific">Diploscapter pachys</name>
    <dbReference type="NCBI Taxonomy" id="2018661"/>
    <lineage>
        <taxon>Eukaryota</taxon>
        <taxon>Metazoa</taxon>
        <taxon>Ecdysozoa</taxon>
        <taxon>Nematoda</taxon>
        <taxon>Chromadorea</taxon>
        <taxon>Rhabditida</taxon>
        <taxon>Rhabditina</taxon>
        <taxon>Rhabditomorpha</taxon>
        <taxon>Rhabditoidea</taxon>
        <taxon>Rhabditidae</taxon>
        <taxon>Diploscapter</taxon>
    </lineage>
</organism>